<dbReference type="InterPro" id="IPR002018">
    <property type="entry name" value="CarbesteraseB"/>
</dbReference>
<evidence type="ECO:0000256" key="1">
    <source>
        <dbReference type="ARBA" id="ARBA00005964"/>
    </source>
</evidence>
<evidence type="ECO:0000259" key="7">
    <source>
        <dbReference type="Pfam" id="PF00135"/>
    </source>
</evidence>
<feature type="domain" description="Carboxylesterase type B" evidence="7">
    <location>
        <begin position="406"/>
        <end position="725"/>
    </location>
</feature>
<dbReference type="STRING" id="7395.A0A1A9V9U3"/>
<proteinExistence type="inferred from homology"/>
<evidence type="ECO:0000256" key="3">
    <source>
        <dbReference type="ARBA" id="ARBA00022801"/>
    </source>
</evidence>
<comment type="similarity">
    <text evidence="1">Belongs to the type-B carboxylesterase/lipase family.</text>
</comment>
<dbReference type="EnsemblMetazoa" id="GAUT030412-RA">
    <property type="protein sequence ID" value="GAUT030412-PA"/>
    <property type="gene ID" value="GAUT030412"/>
</dbReference>
<keyword evidence="4" id="KW-1015">Disulfide bond</keyword>
<evidence type="ECO:0000256" key="6">
    <source>
        <dbReference type="ARBA" id="ARBA00039155"/>
    </source>
</evidence>
<keyword evidence="5" id="KW-0325">Glycoprotein</keyword>
<dbReference type="SUPFAM" id="SSF53474">
    <property type="entry name" value="alpha/beta-Hydrolases"/>
    <property type="match status" value="2"/>
</dbReference>
<evidence type="ECO:0000256" key="4">
    <source>
        <dbReference type="ARBA" id="ARBA00023157"/>
    </source>
</evidence>
<dbReference type="GO" id="GO:0106435">
    <property type="term" value="F:carboxylesterase activity"/>
    <property type="evidence" value="ECO:0007669"/>
    <property type="project" value="UniProtKB-EC"/>
</dbReference>
<protein>
    <recommendedName>
        <fullName evidence="6">carboxylesterase</fullName>
        <ecNumber evidence="6">3.1.1.1</ecNumber>
    </recommendedName>
</protein>
<evidence type="ECO:0000313" key="8">
    <source>
        <dbReference type="EnsemblMetazoa" id="GAUT030412-PA"/>
    </source>
</evidence>
<evidence type="ECO:0000256" key="2">
    <source>
        <dbReference type="ARBA" id="ARBA00022487"/>
    </source>
</evidence>
<dbReference type="PANTHER" id="PTHR43142:SF1">
    <property type="entry name" value="CARBOXYLIC ESTER HYDROLASE"/>
    <property type="match status" value="1"/>
</dbReference>
<feature type="domain" description="Carboxylesterase type B" evidence="7">
    <location>
        <begin position="329"/>
        <end position="404"/>
    </location>
</feature>
<dbReference type="Proteomes" id="UP000078200">
    <property type="component" value="Unassembled WGS sequence"/>
</dbReference>
<keyword evidence="2" id="KW-0719">Serine esterase</keyword>
<dbReference type="VEuPathDB" id="VectorBase:GAUT030412"/>
<dbReference type="AlphaFoldDB" id="A0A1A9V9U3"/>
<dbReference type="InterPro" id="IPR029058">
    <property type="entry name" value="AB_hydrolase_fold"/>
</dbReference>
<accession>A0A1A9V9U3</accession>
<feature type="domain" description="Carboxylesterase type B" evidence="7">
    <location>
        <begin position="10"/>
        <end position="234"/>
    </location>
</feature>
<dbReference type="Gene3D" id="3.40.50.1820">
    <property type="entry name" value="alpha/beta hydrolase"/>
    <property type="match status" value="2"/>
</dbReference>
<evidence type="ECO:0000313" key="9">
    <source>
        <dbReference type="Proteomes" id="UP000078200"/>
    </source>
</evidence>
<keyword evidence="3" id="KW-0378">Hydrolase</keyword>
<name>A0A1A9V9U3_GLOAU</name>
<organism evidence="8 9">
    <name type="scientific">Glossina austeni</name>
    <name type="common">Savannah tsetse fly</name>
    <dbReference type="NCBI Taxonomy" id="7395"/>
    <lineage>
        <taxon>Eukaryota</taxon>
        <taxon>Metazoa</taxon>
        <taxon>Ecdysozoa</taxon>
        <taxon>Arthropoda</taxon>
        <taxon>Hexapoda</taxon>
        <taxon>Insecta</taxon>
        <taxon>Pterygota</taxon>
        <taxon>Neoptera</taxon>
        <taxon>Endopterygota</taxon>
        <taxon>Diptera</taxon>
        <taxon>Brachycera</taxon>
        <taxon>Muscomorpha</taxon>
        <taxon>Hippoboscoidea</taxon>
        <taxon>Glossinidae</taxon>
        <taxon>Glossina</taxon>
    </lineage>
</organism>
<keyword evidence="9" id="KW-1185">Reference proteome</keyword>
<dbReference type="PANTHER" id="PTHR43142">
    <property type="entry name" value="CARBOXYLIC ESTER HYDROLASE"/>
    <property type="match status" value="1"/>
</dbReference>
<evidence type="ECO:0000256" key="5">
    <source>
        <dbReference type="ARBA" id="ARBA00023180"/>
    </source>
</evidence>
<dbReference type="Pfam" id="PF00135">
    <property type="entry name" value="COesterase"/>
    <property type="match status" value="3"/>
</dbReference>
<reference evidence="8" key="1">
    <citation type="submission" date="2020-05" db="UniProtKB">
        <authorList>
            <consortium name="EnsemblMetazoa"/>
        </authorList>
    </citation>
    <scope>IDENTIFICATION</scope>
    <source>
        <strain evidence="8">TTRI</strain>
    </source>
</reference>
<sequence>MPSIEPYESDDSVIAKPIWELIRGAWGNNVPLILGVTSFEGLCMYPVLKKIPELLERLKNKWERLLPNDVTARDDQTKLIHTLKAAHCLDGDISRENMSTLLDIVLLEEGQKHAYYSYRLFLHGMHRFLLSRRKYAKADTYQYCFDYSTENFNHHRMIYCGNDVSSGVVHGDDLSYLFYSYYTIKPKPETCEYSMMKRMIKMLTAFAKTSNPNCKYLSNWSNICEAGIQKWLNMSVDWSFVSIPHEVQEKFAAWDNLYGEYLVRFYHFVVGVRRTFSDFENTSRDGPRFELKSVYGGGGVLKAFHMPNLPWESCALNLPYRLRNGLAYANKKLPVMVWIHGGGFMTGSGIRDFICGPDYFMMENIILVTFNYRLSMFGFLSLSDPCVQVPGNAGLKDQMLAIRWDAGGASVHYLLNSEHARDLFQKAIIQSGCILHEWALSCDAIQLSYLLACRKGYRGSKENDQCILEHLQSVPAEILVDIDDLDVLGRYKGYFYAFLPSVEPYESGDSIITKSVWDLIKTVWDNNIPVMIGGTSFEGLYMYPILKKIPELLERLRKKRERLLPNDIPCGCDYLNLTEELISAHFRENQISEENILPFLDYFSYRSFWHGMYRLLQARSKYGKASTYSYCFDFDSPTFNHHRTMYLGNGVCSGVAHGDDLSYLFYSCYSAVLETTAREYFMIKRMVGIWTTFAKNSNPNCAYICNWDDINTSGLCKWMNIACEMRFIDIPADVQKKFKIWNKLYRSRLIE</sequence>
<dbReference type="EC" id="3.1.1.1" evidence="6"/>